<evidence type="ECO:0000313" key="3">
    <source>
        <dbReference type="Proteomes" id="UP000473574"/>
    </source>
</evidence>
<name>A0A6M0SFZ6_9CYAN</name>
<dbReference type="EMBL" id="QZCE01000002">
    <property type="protein sequence ID" value="NEZ67469.1"/>
    <property type="molecule type" value="Genomic_DNA"/>
</dbReference>
<sequence length="338" mass="37384">MIHTFLRGQRVLITGVSGFLGLALCDQLTIAGAHVTGIDIDPPAASNSAYGRWLKLPHQFVQLDLLTPQLGEFLADQRFDTIFHLAGMANASGSIIWPTQDFSQNLVATVHLLDALRNCEFRGRFIFASSAAVYGEPPTHRITEETPVRPISPYGVSKLAAEEYIRVYSDLYGFEAAIARLFSIYGPRQKKQVVFDILHRTLLSDEPISLFGSGREVRDFIHVEDATRALATLTSQTKIGAPIFNVCSGNGTAIRDLAYLIVTMAHQSIERVTFKGNKRGGDPSHWVGCNKALLRTGYTAEYSLFTGLQATLNWFNQWRHQTNKGTTKSVVKLANALK</sequence>
<dbReference type="SUPFAM" id="SSF51735">
    <property type="entry name" value="NAD(P)-binding Rossmann-fold domains"/>
    <property type="match status" value="1"/>
</dbReference>
<gene>
    <name evidence="2" type="ORF">D0962_32720</name>
</gene>
<proteinExistence type="predicted"/>
<dbReference type="Gene3D" id="3.90.25.10">
    <property type="entry name" value="UDP-galactose 4-epimerase, domain 1"/>
    <property type="match status" value="1"/>
</dbReference>
<feature type="domain" description="NAD-dependent epimerase/dehydratase" evidence="1">
    <location>
        <begin position="11"/>
        <end position="246"/>
    </location>
</feature>
<comment type="caution">
    <text evidence="2">The sequence shown here is derived from an EMBL/GenBank/DDBJ whole genome shotgun (WGS) entry which is preliminary data.</text>
</comment>
<reference evidence="2 3" key="1">
    <citation type="journal article" date="2020" name="Microb. Ecol.">
        <title>Ecogenomics of the Marine Benthic Filamentous Cyanobacterium Adonisia.</title>
        <authorList>
            <person name="Walter J.M."/>
            <person name="Coutinho F.H."/>
            <person name="Leomil L."/>
            <person name="Hargreaves P.I."/>
            <person name="Campeao M.E."/>
            <person name="Vieira V.V."/>
            <person name="Silva B.S."/>
            <person name="Fistarol G.O."/>
            <person name="Salomon P.S."/>
            <person name="Sawabe T."/>
            <person name="Mino S."/>
            <person name="Hosokawa M."/>
            <person name="Miyashita H."/>
            <person name="Maruyama F."/>
            <person name="van Verk M.C."/>
            <person name="Dutilh B.E."/>
            <person name="Thompson C.C."/>
            <person name="Thompson F.L."/>
        </authorList>
    </citation>
    <scope>NUCLEOTIDE SEQUENCE [LARGE SCALE GENOMIC DNA]</scope>
    <source>
        <strain evidence="2 3">CCMR0082</strain>
    </source>
</reference>
<evidence type="ECO:0000313" key="2">
    <source>
        <dbReference type="EMBL" id="NEZ67469.1"/>
    </source>
</evidence>
<dbReference type="Pfam" id="PF01370">
    <property type="entry name" value="Epimerase"/>
    <property type="match status" value="1"/>
</dbReference>
<dbReference type="Gene3D" id="3.40.50.720">
    <property type="entry name" value="NAD(P)-binding Rossmann-like Domain"/>
    <property type="match status" value="1"/>
</dbReference>
<organism evidence="2 3">
    <name type="scientific">Adonisia turfae CCMR0082</name>
    <dbReference type="NCBI Taxonomy" id="2304604"/>
    <lineage>
        <taxon>Bacteria</taxon>
        <taxon>Bacillati</taxon>
        <taxon>Cyanobacteriota</taxon>
        <taxon>Adonisia</taxon>
        <taxon>Adonisia turfae</taxon>
    </lineage>
</organism>
<evidence type="ECO:0000259" key="1">
    <source>
        <dbReference type="Pfam" id="PF01370"/>
    </source>
</evidence>
<dbReference type="Proteomes" id="UP000473574">
    <property type="component" value="Unassembled WGS sequence"/>
</dbReference>
<dbReference type="InterPro" id="IPR050177">
    <property type="entry name" value="Lipid_A_modif_metabolic_enz"/>
</dbReference>
<dbReference type="InterPro" id="IPR036291">
    <property type="entry name" value="NAD(P)-bd_dom_sf"/>
</dbReference>
<dbReference type="InterPro" id="IPR001509">
    <property type="entry name" value="Epimerase_deHydtase"/>
</dbReference>
<protein>
    <submittedName>
        <fullName evidence="2">NAD-dependent epimerase/dehydratase family protein</fullName>
    </submittedName>
</protein>
<dbReference type="RefSeq" id="WP_163670588.1">
    <property type="nucleotide sequence ID" value="NZ_QZCE01000002.1"/>
</dbReference>
<accession>A0A6M0SFZ6</accession>
<dbReference type="PANTHER" id="PTHR43245:SF13">
    <property type="entry name" value="UDP-D-APIOSE_UDP-D-XYLOSE SYNTHASE 2"/>
    <property type="match status" value="1"/>
</dbReference>
<dbReference type="AlphaFoldDB" id="A0A6M0SFZ6"/>
<dbReference type="PANTHER" id="PTHR43245">
    <property type="entry name" value="BIFUNCTIONAL POLYMYXIN RESISTANCE PROTEIN ARNA"/>
    <property type="match status" value="1"/>
</dbReference>